<protein>
    <recommendedName>
        <fullName evidence="2">Gfd2/YDR514C-like C-terminal domain-containing protein</fullName>
    </recommendedName>
</protein>
<evidence type="ECO:0000259" key="2">
    <source>
        <dbReference type="Pfam" id="PF21762"/>
    </source>
</evidence>
<keyword evidence="4" id="KW-1185">Reference proteome</keyword>
<sequence length="279" mass="30549">MPPKQNNKLSKSQKNLIRWKAALDIATDMVLQASNAGAATAAAPVSVATVTSALADLSTIGSDDEDSGRQPMARATTTNINKGSSTTTLYSPQQCEEGIWFISVDIEAYESKQDLILEIGWSICDPSSGKDTFIDNHYAISDYRHLVNKKFVDSRPDMFGFGETVWANLQDAIAAFQQDLEKAASRNKDERFVLIAHDMASDMKYLSGMGVVFPKGMVQFDTQEMNAARVGNGACKMGLGSLLDEVNIENYSLHNAGNDAHYTMQLFLWLARNNGSLMV</sequence>
<proteinExistence type="predicted"/>
<gene>
    <name evidence="3" type="ORF">BGZ95_011982</name>
</gene>
<reference evidence="3" key="1">
    <citation type="journal article" date="2020" name="Fungal Divers.">
        <title>Resolving the Mortierellaceae phylogeny through synthesis of multi-gene phylogenetics and phylogenomics.</title>
        <authorList>
            <person name="Vandepol N."/>
            <person name="Liber J."/>
            <person name="Desiro A."/>
            <person name="Na H."/>
            <person name="Kennedy M."/>
            <person name="Barry K."/>
            <person name="Grigoriev I.V."/>
            <person name="Miller A.N."/>
            <person name="O'Donnell K."/>
            <person name="Stajich J.E."/>
            <person name="Bonito G."/>
        </authorList>
    </citation>
    <scope>NUCLEOTIDE SEQUENCE</scope>
    <source>
        <strain evidence="3">NRRL 28262</strain>
    </source>
</reference>
<dbReference type="EMBL" id="JAAAIL010000096">
    <property type="protein sequence ID" value="KAG0279879.1"/>
    <property type="molecule type" value="Genomic_DNA"/>
</dbReference>
<dbReference type="PANTHER" id="PTHR28083:SF1">
    <property type="entry name" value="GOOD FOR FULL DBP5 ACTIVITY PROTEIN 2"/>
    <property type="match status" value="1"/>
</dbReference>
<comment type="caution">
    <text evidence="3">The sequence shown here is derived from an EMBL/GenBank/DDBJ whole genome shotgun (WGS) entry which is preliminary data.</text>
</comment>
<evidence type="ECO:0000256" key="1">
    <source>
        <dbReference type="SAM" id="MobiDB-lite"/>
    </source>
</evidence>
<dbReference type="Gene3D" id="3.30.420.10">
    <property type="entry name" value="Ribonuclease H-like superfamily/Ribonuclease H"/>
    <property type="match status" value="1"/>
</dbReference>
<dbReference type="InterPro" id="IPR036397">
    <property type="entry name" value="RNaseH_sf"/>
</dbReference>
<dbReference type="AlphaFoldDB" id="A0AAD4DJM2"/>
<dbReference type="InterPro" id="IPR048519">
    <property type="entry name" value="Gfd2/YDR514C-like_C"/>
</dbReference>
<dbReference type="SUPFAM" id="SSF53098">
    <property type="entry name" value="Ribonuclease H-like"/>
    <property type="match status" value="1"/>
</dbReference>
<feature type="domain" description="Gfd2/YDR514C-like C-terminal" evidence="2">
    <location>
        <begin position="101"/>
        <end position="268"/>
    </location>
</feature>
<dbReference type="Proteomes" id="UP001194580">
    <property type="component" value="Unassembled WGS sequence"/>
</dbReference>
<dbReference type="PANTHER" id="PTHR28083">
    <property type="entry name" value="GOOD FOR FULL DBP5 ACTIVITY PROTEIN 2"/>
    <property type="match status" value="1"/>
</dbReference>
<evidence type="ECO:0000313" key="3">
    <source>
        <dbReference type="EMBL" id="KAG0279879.1"/>
    </source>
</evidence>
<dbReference type="GO" id="GO:0003676">
    <property type="term" value="F:nucleic acid binding"/>
    <property type="evidence" value="ECO:0007669"/>
    <property type="project" value="InterPro"/>
</dbReference>
<dbReference type="Pfam" id="PF21762">
    <property type="entry name" value="DEDDh_C"/>
    <property type="match status" value="1"/>
</dbReference>
<dbReference type="InterPro" id="IPR012337">
    <property type="entry name" value="RNaseH-like_sf"/>
</dbReference>
<feature type="region of interest" description="Disordered" evidence="1">
    <location>
        <begin position="59"/>
        <end position="89"/>
    </location>
</feature>
<accession>A0AAD4DJM2</accession>
<dbReference type="GO" id="GO:0005634">
    <property type="term" value="C:nucleus"/>
    <property type="evidence" value="ECO:0007669"/>
    <property type="project" value="TreeGrafter"/>
</dbReference>
<dbReference type="InterPro" id="IPR040151">
    <property type="entry name" value="Gfd2/YDR514C-like"/>
</dbReference>
<organism evidence="3 4">
    <name type="scientific">Linnemannia exigua</name>
    <dbReference type="NCBI Taxonomy" id="604196"/>
    <lineage>
        <taxon>Eukaryota</taxon>
        <taxon>Fungi</taxon>
        <taxon>Fungi incertae sedis</taxon>
        <taxon>Mucoromycota</taxon>
        <taxon>Mortierellomycotina</taxon>
        <taxon>Mortierellomycetes</taxon>
        <taxon>Mortierellales</taxon>
        <taxon>Mortierellaceae</taxon>
        <taxon>Linnemannia</taxon>
    </lineage>
</organism>
<name>A0AAD4DJM2_9FUNG</name>
<evidence type="ECO:0000313" key="4">
    <source>
        <dbReference type="Proteomes" id="UP001194580"/>
    </source>
</evidence>
<feature type="compositionally biased region" description="Polar residues" evidence="1">
    <location>
        <begin position="75"/>
        <end position="89"/>
    </location>
</feature>